<evidence type="ECO:0000256" key="2">
    <source>
        <dbReference type="RuleBase" id="RU003679"/>
    </source>
</evidence>
<keyword evidence="5" id="KW-1185">Reference proteome</keyword>
<keyword evidence="4" id="KW-0378">Hydrolase</keyword>
<dbReference type="PANTHER" id="PTHR23421">
    <property type="entry name" value="BETA-GALACTOSIDASE RELATED"/>
    <property type="match status" value="1"/>
</dbReference>
<dbReference type="OrthoDB" id="9813184at2"/>
<dbReference type="RefSeq" id="WP_091723127.1">
    <property type="nucleotide sequence ID" value="NZ_LT629779.1"/>
</dbReference>
<dbReference type="AlphaFoldDB" id="A0A1H2BH65"/>
<feature type="domain" description="Glycoside hydrolase 35 catalytic" evidence="3">
    <location>
        <begin position="47"/>
        <end position="192"/>
    </location>
</feature>
<dbReference type="Gene3D" id="3.20.20.80">
    <property type="entry name" value="Glycosidases"/>
    <property type="match status" value="1"/>
</dbReference>
<organism evidence="4 5">
    <name type="scientific">Pseudarthrobacter equi</name>
    <dbReference type="NCBI Taxonomy" id="728066"/>
    <lineage>
        <taxon>Bacteria</taxon>
        <taxon>Bacillati</taxon>
        <taxon>Actinomycetota</taxon>
        <taxon>Actinomycetes</taxon>
        <taxon>Micrococcales</taxon>
        <taxon>Micrococcaceae</taxon>
        <taxon>Pseudarthrobacter</taxon>
    </lineage>
</organism>
<reference evidence="5" key="1">
    <citation type="submission" date="2016-10" db="EMBL/GenBank/DDBJ databases">
        <authorList>
            <person name="Varghese N."/>
            <person name="Submissions S."/>
        </authorList>
    </citation>
    <scope>NUCLEOTIDE SEQUENCE [LARGE SCALE GENOMIC DNA]</scope>
    <source>
        <strain evidence="5">IMMIB L-1606</strain>
    </source>
</reference>
<protein>
    <submittedName>
        <fullName evidence="4">Glycosyl hydrolases family 35</fullName>
    </submittedName>
</protein>
<proteinExistence type="inferred from homology"/>
<dbReference type="GO" id="GO:0005975">
    <property type="term" value="P:carbohydrate metabolic process"/>
    <property type="evidence" value="ECO:0007669"/>
    <property type="project" value="InterPro"/>
</dbReference>
<dbReference type="InterPro" id="IPR017853">
    <property type="entry name" value="GH"/>
</dbReference>
<evidence type="ECO:0000313" key="5">
    <source>
        <dbReference type="Proteomes" id="UP000198751"/>
    </source>
</evidence>
<evidence type="ECO:0000313" key="4">
    <source>
        <dbReference type="EMBL" id="SDT57650.1"/>
    </source>
</evidence>
<name>A0A1H2BH65_9MICC</name>
<dbReference type="SUPFAM" id="SSF51445">
    <property type="entry name" value="(Trans)glycosidases"/>
    <property type="match status" value="1"/>
</dbReference>
<accession>A0A1H2BH65</accession>
<dbReference type="PRINTS" id="PR00742">
    <property type="entry name" value="GLHYDRLASE35"/>
</dbReference>
<dbReference type="GO" id="GO:0004553">
    <property type="term" value="F:hydrolase activity, hydrolyzing O-glycosyl compounds"/>
    <property type="evidence" value="ECO:0007669"/>
    <property type="project" value="InterPro"/>
</dbReference>
<sequence length="797" mass="84837">MPSPSSGSPSVLRAAHTPWETPLTLPAMSNTHDRHRRYRVTNRYLEADGQPVLPVSGELHYSRVPRARWEERLRLMKAGGITVVATYAFWIHHEQTEGKVRFDGGLDVGAFVRLCAEIGLDVVLRIGPWCHGEVRNGGFPDWVQEAPVQHRTNDPAYLELVKGWFGHLGEELHQLTGPDTNVMGIQLENELYDQPGHFVELKKLARNAGLTAPIWTATAWGGADLPAGEVLPLFGGYGDGFWVDADAPWDPTFREHYFFSHVWDDPGIGADIREFVGNGAGDAGSAGGGTGAAAPAPRTPSVLFPPATCELAGGMATAYQRRPWPQGLDVAAVAHNKIGNGSAWQGYYMFAGGMNPSDGLQESQDTGYPNDLPRFDYDFHAPIGASGRLAASFAALRKQHAFLAAFGDRLAQMPSSLPGALPHGIEDTTTLRWALRSDGTAGFVFITWHQPHIPLPTYHDARFEVALDAGPVTFPGQPVDIPAGTVAHWPVNLEVAGVTIAWATASPLTCLEPSAEDPDSLPTLVLAAEPGIPVELCFAAGTEVHGAGGSDAAGSYRIHGNEPVVATARHGEARLDILVLPAEVVDTAWVLGSPARRELVLSGDPVWLDGRGNLAGRSRAAAEVLRYRPGARSFEPAATLPVLPAAASVDVAAELVKAAGPAPATYGSSANRAAAPDPAVITELARAYRLPLPVQALAGAHTELEIHWAGDVARLLVDGAVVADRFWDGSPWVLNVSDAGIGPGADVILEILPLSPEAKVGLPAEAQRRREASQGDLAALDSVRLVGWTAWREAPAT</sequence>
<dbReference type="Pfam" id="PF01301">
    <property type="entry name" value="Glyco_hydro_35"/>
    <property type="match status" value="1"/>
</dbReference>
<evidence type="ECO:0000259" key="3">
    <source>
        <dbReference type="Pfam" id="PF01301"/>
    </source>
</evidence>
<dbReference type="InterPro" id="IPR031330">
    <property type="entry name" value="Gly_Hdrlase_35_cat"/>
</dbReference>
<evidence type="ECO:0000256" key="1">
    <source>
        <dbReference type="ARBA" id="ARBA00009809"/>
    </source>
</evidence>
<dbReference type="Proteomes" id="UP000198751">
    <property type="component" value="Chromosome I"/>
</dbReference>
<dbReference type="EMBL" id="LT629779">
    <property type="protein sequence ID" value="SDT57650.1"/>
    <property type="molecule type" value="Genomic_DNA"/>
</dbReference>
<dbReference type="InterPro" id="IPR001944">
    <property type="entry name" value="Glycoside_Hdrlase_35"/>
</dbReference>
<comment type="similarity">
    <text evidence="1 2">Belongs to the glycosyl hydrolase 35 family.</text>
</comment>
<gene>
    <name evidence="4" type="ORF">SAMN04489743_3695</name>
</gene>